<keyword evidence="6 11" id="KW-0732">Signal</keyword>
<dbReference type="Pfam" id="PF05730">
    <property type="entry name" value="CFEM"/>
    <property type="match status" value="1"/>
</dbReference>
<evidence type="ECO:0000256" key="3">
    <source>
        <dbReference type="ARBA" id="ARBA00010031"/>
    </source>
</evidence>
<accession>A0A2T4BFQ8</accession>
<keyword evidence="7 9" id="KW-1015">Disulfide bond</keyword>
<comment type="subcellular location">
    <subcellularLocation>
        <location evidence="1">Membrane</location>
        <topology evidence="1">Lipid-anchor</topology>
        <topology evidence="1">GPI-anchor</topology>
    </subcellularLocation>
    <subcellularLocation>
        <location evidence="2">Secreted</location>
    </subcellularLocation>
</comment>
<evidence type="ECO:0000259" key="12">
    <source>
        <dbReference type="PROSITE" id="PS52012"/>
    </source>
</evidence>
<evidence type="ECO:0000256" key="10">
    <source>
        <dbReference type="SAM" id="MobiDB-lite"/>
    </source>
</evidence>
<feature type="region of interest" description="Disordered" evidence="10">
    <location>
        <begin position="95"/>
        <end position="183"/>
    </location>
</feature>
<evidence type="ECO:0000256" key="1">
    <source>
        <dbReference type="ARBA" id="ARBA00004589"/>
    </source>
</evidence>
<keyword evidence="14" id="KW-1185">Reference proteome</keyword>
<evidence type="ECO:0000313" key="13">
    <source>
        <dbReference type="EMBL" id="PTB68166.1"/>
    </source>
</evidence>
<keyword evidence="5" id="KW-0336">GPI-anchor</keyword>
<sequence length="203" mass="19949">MKTASLFFAASMAVAVAAKSLSDVLPKCAVDCAETALKGARCALDDTPCLCADQTTYQTLLQPAVECMVKACGQQETITKIAPAVVQFCAAANPKLPSPSSPAPAATKTIHTPSIKASSASASPAGSETASEASETTAPQKKWTSDQPSEVPEATASESATAAASEQPSSTTGTAAASSGAAAGAAGPMVTAALLVAGAVAML</sequence>
<comment type="similarity">
    <text evidence="3">Belongs to the RBT5 family.</text>
</comment>
<evidence type="ECO:0000256" key="8">
    <source>
        <dbReference type="ARBA" id="ARBA00023288"/>
    </source>
</evidence>
<feature type="binding site" description="axial binding residue" evidence="9">
    <location>
        <position position="46"/>
    </location>
    <ligand>
        <name>heme</name>
        <dbReference type="ChEBI" id="CHEBI:30413"/>
    </ligand>
    <ligandPart>
        <name>Fe</name>
        <dbReference type="ChEBI" id="CHEBI:18248"/>
    </ligandPart>
</feature>
<feature type="disulfide bond" evidence="9">
    <location>
        <begin position="42"/>
        <end position="49"/>
    </location>
</feature>
<keyword evidence="5" id="KW-0472">Membrane</keyword>
<feature type="compositionally biased region" description="Low complexity" evidence="10">
    <location>
        <begin position="148"/>
        <end position="183"/>
    </location>
</feature>
<protein>
    <recommendedName>
        <fullName evidence="12">CFEM domain-containing protein</fullName>
    </recommendedName>
</protein>
<evidence type="ECO:0000256" key="4">
    <source>
        <dbReference type="ARBA" id="ARBA00022525"/>
    </source>
</evidence>
<feature type="domain" description="CFEM" evidence="12">
    <location>
        <begin position="1"/>
        <end position="116"/>
    </location>
</feature>
<dbReference type="InterPro" id="IPR008427">
    <property type="entry name" value="Extracellular_membr_CFEM_dom"/>
</dbReference>
<keyword evidence="4" id="KW-0964">Secreted</keyword>
<dbReference type="Proteomes" id="UP000241546">
    <property type="component" value="Unassembled WGS sequence"/>
</dbReference>
<dbReference type="OrthoDB" id="4900576at2759"/>
<dbReference type="GO" id="GO:0098552">
    <property type="term" value="C:side of membrane"/>
    <property type="evidence" value="ECO:0007669"/>
    <property type="project" value="UniProtKB-KW"/>
</dbReference>
<feature type="signal peptide" evidence="11">
    <location>
        <begin position="1"/>
        <end position="18"/>
    </location>
</feature>
<evidence type="ECO:0000256" key="6">
    <source>
        <dbReference type="ARBA" id="ARBA00022729"/>
    </source>
</evidence>
<evidence type="ECO:0000256" key="2">
    <source>
        <dbReference type="ARBA" id="ARBA00004613"/>
    </source>
</evidence>
<evidence type="ECO:0000256" key="5">
    <source>
        <dbReference type="ARBA" id="ARBA00022622"/>
    </source>
</evidence>
<keyword evidence="8" id="KW-0449">Lipoprotein</keyword>
<dbReference type="AlphaFoldDB" id="A0A2T4BFQ8"/>
<dbReference type="RefSeq" id="XP_024751486.1">
    <property type="nucleotide sequence ID" value="XM_024894040.1"/>
</dbReference>
<evidence type="ECO:0000313" key="14">
    <source>
        <dbReference type="Proteomes" id="UP000241546"/>
    </source>
</evidence>
<dbReference type="GO" id="GO:0005576">
    <property type="term" value="C:extracellular region"/>
    <property type="evidence" value="ECO:0007669"/>
    <property type="project" value="UniProtKB-SubCell"/>
</dbReference>
<evidence type="ECO:0000256" key="11">
    <source>
        <dbReference type="SAM" id="SignalP"/>
    </source>
</evidence>
<keyword evidence="9" id="KW-0349">Heme</keyword>
<gene>
    <name evidence="13" type="ORF">BBK36DRAFT_1157838</name>
</gene>
<feature type="chain" id="PRO_5015451945" description="CFEM domain-containing protein" evidence="11">
    <location>
        <begin position="19"/>
        <end position="203"/>
    </location>
</feature>
<comment type="caution">
    <text evidence="9">Lacks conserved residue(s) required for the propagation of feature annotation.</text>
</comment>
<feature type="compositionally biased region" description="Low complexity" evidence="10">
    <location>
        <begin position="117"/>
        <end position="138"/>
    </location>
</feature>
<organism evidence="13 14">
    <name type="scientific">Trichoderma citrinoviride</name>
    <dbReference type="NCBI Taxonomy" id="58853"/>
    <lineage>
        <taxon>Eukaryota</taxon>
        <taxon>Fungi</taxon>
        <taxon>Dikarya</taxon>
        <taxon>Ascomycota</taxon>
        <taxon>Pezizomycotina</taxon>
        <taxon>Sordariomycetes</taxon>
        <taxon>Hypocreomycetidae</taxon>
        <taxon>Hypocreales</taxon>
        <taxon>Hypocreaceae</taxon>
        <taxon>Trichoderma</taxon>
    </lineage>
</organism>
<keyword evidence="9" id="KW-0408">Iron</keyword>
<name>A0A2T4BFQ8_9HYPO</name>
<evidence type="ECO:0000256" key="9">
    <source>
        <dbReference type="PROSITE-ProRule" id="PRU01356"/>
    </source>
</evidence>
<dbReference type="EMBL" id="KZ680210">
    <property type="protein sequence ID" value="PTB68166.1"/>
    <property type="molecule type" value="Genomic_DNA"/>
</dbReference>
<reference evidence="14" key="1">
    <citation type="submission" date="2016-07" db="EMBL/GenBank/DDBJ databases">
        <title>Multiple horizontal gene transfer events from other fungi enriched the ability of initially mycotrophic Trichoderma (Ascomycota) to feed on dead plant biomass.</title>
        <authorList>
            <consortium name="DOE Joint Genome Institute"/>
            <person name="Atanasova L."/>
            <person name="Chenthamara K."/>
            <person name="Zhang J."/>
            <person name="Grujic M."/>
            <person name="Henrissat B."/>
            <person name="Kuo A."/>
            <person name="Aerts A."/>
            <person name="Salamov A."/>
            <person name="Lipzen A."/>
            <person name="Labutti K."/>
            <person name="Barry K."/>
            <person name="Miao Y."/>
            <person name="Rahimi M.J."/>
            <person name="Shen Q."/>
            <person name="Grigoriev I.V."/>
            <person name="Kubicek C.P."/>
            <person name="Druzhinina I.S."/>
        </authorList>
    </citation>
    <scope>NUCLEOTIDE SEQUENCE [LARGE SCALE GENOMIC DNA]</scope>
    <source>
        <strain evidence="14">TUCIM 6016</strain>
    </source>
</reference>
<dbReference type="GO" id="GO:0046872">
    <property type="term" value="F:metal ion binding"/>
    <property type="evidence" value="ECO:0007669"/>
    <property type="project" value="UniProtKB-UniRule"/>
</dbReference>
<dbReference type="GeneID" id="36602158"/>
<proteinExistence type="inferred from homology"/>
<dbReference type="PROSITE" id="PS52012">
    <property type="entry name" value="CFEM"/>
    <property type="match status" value="1"/>
</dbReference>
<keyword evidence="9" id="KW-0479">Metal-binding</keyword>
<evidence type="ECO:0000256" key="7">
    <source>
        <dbReference type="ARBA" id="ARBA00023157"/>
    </source>
</evidence>
<keyword evidence="5" id="KW-0325">Glycoprotein</keyword>